<dbReference type="Proteomes" id="UP000199622">
    <property type="component" value="Unassembled WGS sequence"/>
</dbReference>
<dbReference type="EMBL" id="FNSO01000004">
    <property type="protein sequence ID" value="SEC06756.1"/>
    <property type="molecule type" value="Genomic_DNA"/>
</dbReference>
<proteinExistence type="predicted"/>
<keyword evidence="1" id="KW-0812">Transmembrane</keyword>
<feature type="transmembrane region" description="Helical" evidence="1">
    <location>
        <begin position="117"/>
        <end position="135"/>
    </location>
</feature>
<feature type="transmembrane region" description="Helical" evidence="1">
    <location>
        <begin position="71"/>
        <end position="89"/>
    </location>
</feature>
<feature type="transmembrane region" description="Helical" evidence="1">
    <location>
        <begin position="329"/>
        <end position="348"/>
    </location>
</feature>
<feature type="transmembrane region" description="Helical" evidence="1">
    <location>
        <begin position="223"/>
        <end position="244"/>
    </location>
</feature>
<dbReference type="AlphaFoldDB" id="A0A1H4PH81"/>
<accession>A0A1H4PH81</accession>
<dbReference type="OrthoDB" id="5488443at2"/>
<organism evidence="2 3">
    <name type="scientific">Amycolatopsis tolypomycina</name>
    <dbReference type="NCBI Taxonomy" id="208445"/>
    <lineage>
        <taxon>Bacteria</taxon>
        <taxon>Bacillati</taxon>
        <taxon>Actinomycetota</taxon>
        <taxon>Actinomycetes</taxon>
        <taxon>Pseudonocardiales</taxon>
        <taxon>Pseudonocardiaceae</taxon>
        <taxon>Amycolatopsis</taxon>
    </lineage>
</organism>
<keyword evidence="1" id="KW-0472">Membrane</keyword>
<keyword evidence="3" id="KW-1185">Reference proteome</keyword>
<name>A0A1H4PH81_9PSEU</name>
<evidence type="ECO:0000313" key="3">
    <source>
        <dbReference type="Proteomes" id="UP000199622"/>
    </source>
</evidence>
<evidence type="ECO:0000256" key="1">
    <source>
        <dbReference type="SAM" id="Phobius"/>
    </source>
</evidence>
<keyword evidence="1" id="KW-1133">Transmembrane helix</keyword>
<feature type="transmembrane region" description="Helical" evidence="1">
    <location>
        <begin position="147"/>
        <end position="164"/>
    </location>
</feature>
<feature type="transmembrane region" description="Helical" evidence="1">
    <location>
        <begin position="191"/>
        <end position="211"/>
    </location>
</feature>
<sequence>MSTACGPDAEAVTRGLGFDCHDVAPVVSVRPPWALAHWTMPLLEVLIVGGAVFALVHALRRYRAGDPVNLALWWASLVYLFVTEPPLYFPEWFGLDRLYGFIFAHNLFTVQFMADRLPLYIVAFYPVISQLAYEVVRSLGLFRRGPLRGAVAVAFVLQVFYEVFDHVGPQLKWWAWNPANTLVNHPALASVPLNSMLLFASVSMAAMTYLVVRLTGGPPRRWLPLRILLAGVLTPPTMAIAGIPSSFAGENLTARAWILGVELGLLWLAGIGIVVAHLRSGEPREPLTAFARYYPALYLGGMAVCWLAALPGYLAARDGVTADGTPIGSGPYALACFAGSGLLLVALYRRDRAPVPG</sequence>
<feature type="transmembrane region" description="Helical" evidence="1">
    <location>
        <begin position="290"/>
        <end position="309"/>
    </location>
</feature>
<gene>
    <name evidence="2" type="ORF">SAMN04489727_2440</name>
</gene>
<dbReference type="RefSeq" id="WP_091306303.1">
    <property type="nucleotide sequence ID" value="NZ_FNSO01000004.1"/>
</dbReference>
<reference evidence="3" key="1">
    <citation type="submission" date="2016-10" db="EMBL/GenBank/DDBJ databases">
        <authorList>
            <person name="Varghese N."/>
            <person name="Submissions S."/>
        </authorList>
    </citation>
    <scope>NUCLEOTIDE SEQUENCE [LARGE SCALE GENOMIC DNA]</scope>
    <source>
        <strain evidence="3">DSM 44544</strain>
    </source>
</reference>
<feature type="transmembrane region" description="Helical" evidence="1">
    <location>
        <begin position="256"/>
        <end position="278"/>
    </location>
</feature>
<protein>
    <submittedName>
        <fullName evidence="2">Uncharacterized protein</fullName>
    </submittedName>
</protein>
<feature type="transmembrane region" description="Helical" evidence="1">
    <location>
        <begin position="38"/>
        <end position="59"/>
    </location>
</feature>
<dbReference type="STRING" id="208445.SAMN04489727_2440"/>
<evidence type="ECO:0000313" key="2">
    <source>
        <dbReference type="EMBL" id="SEC06756.1"/>
    </source>
</evidence>